<name>B7PBQ5_IXOSC</name>
<evidence type="ECO:0000256" key="1">
    <source>
        <dbReference type="SAM" id="MobiDB-lite"/>
    </source>
</evidence>
<evidence type="ECO:0000313" key="4">
    <source>
        <dbReference type="Proteomes" id="UP000001555"/>
    </source>
</evidence>
<accession>B7PBQ5</accession>
<reference evidence="3" key="2">
    <citation type="submission" date="2020-05" db="UniProtKB">
        <authorList>
            <consortium name="EnsemblMetazoa"/>
        </authorList>
    </citation>
    <scope>IDENTIFICATION</scope>
    <source>
        <strain evidence="3">wikel</strain>
    </source>
</reference>
<keyword evidence="4" id="KW-1185">Reference proteome</keyword>
<dbReference type="PaxDb" id="6945-B7PBQ5"/>
<proteinExistence type="predicted"/>
<protein>
    <submittedName>
        <fullName evidence="2 3">Uncharacterized protein</fullName>
    </submittedName>
</protein>
<evidence type="ECO:0000313" key="3">
    <source>
        <dbReference type="EnsemblMetazoa" id="ISCW002183-PA"/>
    </source>
</evidence>
<dbReference type="EMBL" id="DS678602">
    <property type="protein sequence ID" value="EEC04027.1"/>
    <property type="molecule type" value="Genomic_DNA"/>
</dbReference>
<dbReference type="AlphaFoldDB" id="B7PBQ5"/>
<dbReference type="Proteomes" id="UP000001555">
    <property type="component" value="Unassembled WGS sequence"/>
</dbReference>
<organism>
    <name type="scientific">Ixodes scapularis</name>
    <name type="common">Black-legged tick</name>
    <name type="synonym">Deer tick</name>
    <dbReference type="NCBI Taxonomy" id="6945"/>
    <lineage>
        <taxon>Eukaryota</taxon>
        <taxon>Metazoa</taxon>
        <taxon>Ecdysozoa</taxon>
        <taxon>Arthropoda</taxon>
        <taxon>Chelicerata</taxon>
        <taxon>Arachnida</taxon>
        <taxon>Acari</taxon>
        <taxon>Parasitiformes</taxon>
        <taxon>Ixodida</taxon>
        <taxon>Ixodoidea</taxon>
        <taxon>Ixodidae</taxon>
        <taxon>Ixodinae</taxon>
        <taxon>Ixodes</taxon>
    </lineage>
</organism>
<evidence type="ECO:0000313" key="2">
    <source>
        <dbReference type="EMBL" id="EEC04027.1"/>
    </source>
</evidence>
<dbReference type="EMBL" id="ABJB010382009">
    <property type="status" value="NOT_ANNOTATED_CDS"/>
    <property type="molecule type" value="Genomic_DNA"/>
</dbReference>
<feature type="compositionally biased region" description="Low complexity" evidence="1">
    <location>
        <begin position="47"/>
        <end position="58"/>
    </location>
</feature>
<dbReference type="VEuPathDB" id="VectorBase:ISCW002183"/>
<reference evidence="2 4" key="1">
    <citation type="submission" date="2008-03" db="EMBL/GenBank/DDBJ databases">
        <title>Annotation of Ixodes scapularis.</title>
        <authorList>
            <consortium name="Ixodes scapularis Genome Project Consortium"/>
            <person name="Caler E."/>
            <person name="Hannick L.I."/>
            <person name="Bidwell S."/>
            <person name="Joardar V."/>
            <person name="Thiagarajan M."/>
            <person name="Amedeo P."/>
            <person name="Galinsky K.J."/>
            <person name="Schobel S."/>
            <person name="Inman J."/>
            <person name="Hostetler J."/>
            <person name="Miller J."/>
            <person name="Hammond M."/>
            <person name="Megy K."/>
            <person name="Lawson D."/>
            <person name="Kodira C."/>
            <person name="Sutton G."/>
            <person name="Meyer J."/>
            <person name="Hill C.A."/>
            <person name="Birren B."/>
            <person name="Nene V."/>
            <person name="Collins F."/>
            <person name="Alarcon-Chaidez F."/>
            <person name="Wikel S."/>
            <person name="Strausberg R."/>
        </authorList>
    </citation>
    <scope>NUCLEOTIDE SEQUENCE [LARGE SCALE GENOMIC DNA]</scope>
    <source>
        <strain evidence="4">Wikel</strain>
        <strain evidence="2">Wikel colony</strain>
    </source>
</reference>
<gene>
    <name evidence="2" type="ORF">IscW_ISCW002183</name>
</gene>
<dbReference type="EnsemblMetazoa" id="ISCW002183-RA">
    <property type="protein sequence ID" value="ISCW002183-PA"/>
    <property type="gene ID" value="ISCW002183"/>
</dbReference>
<dbReference type="HOGENOM" id="CLU_2429503_0_0_1"/>
<dbReference type="InParanoid" id="B7PBQ5"/>
<feature type="region of interest" description="Disordered" evidence="1">
    <location>
        <begin position="27"/>
        <end position="69"/>
    </location>
</feature>
<sequence>MGSRALVYYFATPSSRPSWASLWCRSSTRVTRPSRKEGRHRHRGQERSPPSTRFSTSSGTLPRTPVSPPDLHLQWLRVLPRCDLPQEITTG</sequence>